<gene>
    <name evidence="3" type="ORF">M407DRAFT_58496</name>
</gene>
<proteinExistence type="predicted"/>
<keyword evidence="4" id="KW-1185">Reference proteome</keyword>
<dbReference type="SUPFAM" id="SSF52540">
    <property type="entry name" value="P-loop containing nucleoside triphosphate hydrolases"/>
    <property type="match status" value="1"/>
</dbReference>
<name>A0A0C3QI79_9AGAM</name>
<dbReference type="AlphaFoldDB" id="A0A0C3QI79"/>
<evidence type="ECO:0000256" key="1">
    <source>
        <dbReference type="ARBA" id="ARBA00022737"/>
    </source>
</evidence>
<keyword evidence="1" id="KW-0677">Repeat</keyword>
<dbReference type="Gene3D" id="3.40.50.300">
    <property type="entry name" value="P-loop containing nucleotide triphosphate hydrolases"/>
    <property type="match status" value="1"/>
</dbReference>
<accession>A0A0C3QI79</accession>
<dbReference type="OrthoDB" id="163438at2759"/>
<dbReference type="Proteomes" id="UP000054248">
    <property type="component" value="Unassembled WGS sequence"/>
</dbReference>
<protein>
    <recommendedName>
        <fullName evidence="2">Nephrocystin 3-like N-terminal domain-containing protein</fullName>
    </recommendedName>
</protein>
<sequence>CLPGTRAQILERIDDWIRDLETLDRVLWIRGMAGRGKSTIASTVAYRWRYRAACAIFHF</sequence>
<feature type="domain" description="Nephrocystin 3-like N-terminal" evidence="2">
    <location>
        <begin position="7"/>
        <end position="57"/>
    </location>
</feature>
<feature type="non-terminal residue" evidence="3">
    <location>
        <position position="59"/>
    </location>
</feature>
<evidence type="ECO:0000313" key="3">
    <source>
        <dbReference type="EMBL" id="KIO26476.1"/>
    </source>
</evidence>
<dbReference type="InterPro" id="IPR027417">
    <property type="entry name" value="P-loop_NTPase"/>
</dbReference>
<dbReference type="HOGENOM" id="CLU_000288_6_17_1"/>
<reference evidence="4" key="2">
    <citation type="submission" date="2015-01" db="EMBL/GenBank/DDBJ databases">
        <title>Evolutionary Origins and Diversification of the Mycorrhizal Mutualists.</title>
        <authorList>
            <consortium name="DOE Joint Genome Institute"/>
            <consortium name="Mycorrhizal Genomics Consortium"/>
            <person name="Kohler A."/>
            <person name="Kuo A."/>
            <person name="Nagy L.G."/>
            <person name="Floudas D."/>
            <person name="Copeland A."/>
            <person name="Barry K.W."/>
            <person name="Cichocki N."/>
            <person name="Veneault-Fourrey C."/>
            <person name="LaButti K."/>
            <person name="Lindquist E.A."/>
            <person name="Lipzen A."/>
            <person name="Lundell T."/>
            <person name="Morin E."/>
            <person name="Murat C."/>
            <person name="Riley R."/>
            <person name="Ohm R."/>
            <person name="Sun H."/>
            <person name="Tunlid A."/>
            <person name="Henrissat B."/>
            <person name="Grigoriev I.V."/>
            <person name="Hibbett D.S."/>
            <person name="Martin F."/>
        </authorList>
    </citation>
    <scope>NUCLEOTIDE SEQUENCE [LARGE SCALE GENOMIC DNA]</scope>
    <source>
        <strain evidence="4">MUT 4182</strain>
    </source>
</reference>
<reference evidence="3 4" key="1">
    <citation type="submission" date="2014-04" db="EMBL/GenBank/DDBJ databases">
        <authorList>
            <consortium name="DOE Joint Genome Institute"/>
            <person name="Kuo A."/>
            <person name="Girlanda M."/>
            <person name="Perotto S."/>
            <person name="Kohler A."/>
            <person name="Nagy L.G."/>
            <person name="Floudas D."/>
            <person name="Copeland A."/>
            <person name="Barry K.W."/>
            <person name="Cichocki N."/>
            <person name="Veneault-Fourrey C."/>
            <person name="LaButti K."/>
            <person name="Lindquist E.A."/>
            <person name="Lipzen A."/>
            <person name="Lundell T."/>
            <person name="Morin E."/>
            <person name="Murat C."/>
            <person name="Sun H."/>
            <person name="Tunlid A."/>
            <person name="Henrissat B."/>
            <person name="Grigoriev I.V."/>
            <person name="Hibbett D.S."/>
            <person name="Martin F."/>
            <person name="Nordberg H.P."/>
            <person name="Cantor M.N."/>
            <person name="Hua S.X."/>
        </authorList>
    </citation>
    <scope>NUCLEOTIDE SEQUENCE [LARGE SCALE GENOMIC DNA]</scope>
    <source>
        <strain evidence="3 4">MUT 4182</strain>
    </source>
</reference>
<organism evidence="3 4">
    <name type="scientific">Tulasnella calospora MUT 4182</name>
    <dbReference type="NCBI Taxonomy" id="1051891"/>
    <lineage>
        <taxon>Eukaryota</taxon>
        <taxon>Fungi</taxon>
        <taxon>Dikarya</taxon>
        <taxon>Basidiomycota</taxon>
        <taxon>Agaricomycotina</taxon>
        <taxon>Agaricomycetes</taxon>
        <taxon>Cantharellales</taxon>
        <taxon>Tulasnellaceae</taxon>
        <taxon>Tulasnella</taxon>
    </lineage>
</organism>
<evidence type="ECO:0000259" key="2">
    <source>
        <dbReference type="Pfam" id="PF24883"/>
    </source>
</evidence>
<evidence type="ECO:0000313" key="4">
    <source>
        <dbReference type="Proteomes" id="UP000054248"/>
    </source>
</evidence>
<dbReference type="EMBL" id="KN823023">
    <property type="protein sequence ID" value="KIO26476.1"/>
    <property type="molecule type" value="Genomic_DNA"/>
</dbReference>
<feature type="non-terminal residue" evidence="3">
    <location>
        <position position="1"/>
    </location>
</feature>
<dbReference type="Pfam" id="PF24883">
    <property type="entry name" value="NPHP3_N"/>
    <property type="match status" value="1"/>
</dbReference>
<dbReference type="InterPro" id="IPR056884">
    <property type="entry name" value="NPHP3-like_N"/>
</dbReference>